<gene>
    <name evidence="5" type="ORF">HU200_008564</name>
</gene>
<evidence type="ECO:0000256" key="2">
    <source>
        <dbReference type="ARBA" id="ARBA00022801"/>
    </source>
</evidence>
<dbReference type="InterPro" id="IPR051058">
    <property type="entry name" value="GDSL_Est/Lipase"/>
</dbReference>
<feature type="chain" id="PRO_5032485350" description="GDSL esterase/lipase" evidence="4">
    <location>
        <begin position="23"/>
        <end position="370"/>
    </location>
</feature>
<dbReference type="SUPFAM" id="SSF52266">
    <property type="entry name" value="SGNH hydrolase"/>
    <property type="match status" value="1"/>
</dbReference>
<keyword evidence="2" id="KW-0378">Hydrolase</keyword>
<organism evidence="5 6">
    <name type="scientific">Digitaria exilis</name>
    <dbReference type="NCBI Taxonomy" id="1010633"/>
    <lineage>
        <taxon>Eukaryota</taxon>
        <taxon>Viridiplantae</taxon>
        <taxon>Streptophyta</taxon>
        <taxon>Embryophyta</taxon>
        <taxon>Tracheophyta</taxon>
        <taxon>Spermatophyta</taxon>
        <taxon>Magnoliopsida</taxon>
        <taxon>Liliopsida</taxon>
        <taxon>Poales</taxon>
        <taxon>Poaceae</taxon>
        <taxon>PACMAD clade</taxon>
        <taxon>Panicoideae</taxon>
        <taxon>Panicodae</taxon>
        <taxon>Paniceae</taxon>
        <taxon>Anthephorinae</taxon>
        <taxon>Digitaria</taxon>
    </lineage>
</organism>
<evidence type="ECO:0000313" key="5">
    <source>
        <dbReference type="EMBL" id="KAF8765419.1"/>
    </source>
</evidence>
<keyword evidence="4" id="KW-0732">Signal</keyword>
<dbReference type="CDD" id="cd01837">
    <property type="entry name" value="SGNH_plant_lipase_like"/>
    <property type="match status" value="1"/>
</dbReference>
<dbReference type="GO" id="GO:0016042">
    <property type="term" value="P:lipid catabolic process"/>
    <property type="evidence" value="ECO:0007669"/>
    <property type="project" value="UniProtKB-KW"/>
</dbReference>
<dbReference type="InterPro" id="IPR035669">
    <property type="entry name" value="SGNH_plant_lipase-like"/>
</dbReference>
<evidence type="ECO:0000256" key="1">
    <source>
        <dbReference type="ARBA" id="ARBA00008668"/>
    </source>
</evidence>
<dbReference type="PANTHER" id="PTHR45648:SF180">
    <property type="entry name" value="OS04G0561800 PROTEIN"/>
    <property type="match status" value="1"/>
</dbReference>
<evidence type="ECO:0000313" key="6">
    <source>
        <dbReference type="Proteomes" id="UP000636709"/>
    </source>
</evidence>
<dbReference type="EMBL" id="JACEFO010000572">
    <property type="protein sequence ID" value="KAF8765419.1"/>
    <property type="molecule type" value="Genomic_DNA"/>
</dbReference>
<dbReference type="Proteomes" id="UP000636709">
    <property type="component" value="Unassembled WGS sequence"/>
</dbReference>
<dbReference type="Pfam" id="PF00657">
    <property type="entry name" value="Lipase_GDSL"/>
    <property type="match status" value="1"/>
</dbReference>
<proteinExistence type="inferred from homology"/>
<protein>
    <recommendedName>
        <fullName evidence="7">GDSL esterase/lipase</fullName>
    </recommendedName>
</protein>
<dbReference type="GO" id="GO:0016788">
    <property type="term" value="F:hydrolase activity, acting on ester bonds"/>
    <property type="evidence" value="ECO:0007669"/>
    <property type="project" value="InterPro"/>
</dbReference>
<keyword evidence="3" id="KW-0443">Lipid metabolism</keyword>
<comment type="similarity">
    <text evidence="1">Belongs to the 'GDSL' lipolytic enzyme family.</text>
</comment>
<comment type="caution">
    <text evidence="5">The sequence shown here is derived from an EMBL/GenBank/DDBJ whole genome shotgun (WGS) entry which is preliminary data.</text>
</comment>
<dbReference type="Gene3D" id="3.40.50.1110">
    <property type="entry name" value="SGNH hydrolase"/>
    <property type="match status" value="1"/>
</dbReference>
<dbReference type="OrthoDB" id="1600564at2759"/>
<keyword evidence="6" id="KW-1185">Reference proteome</keyword>
<evidence type="ECO:0000256" key="3">
    <source>
        <dbReference type="ARBA" id="ARBA00022963"/>
    </source>
</evidence>
<keyword evidence="3" id="KW-0442">Lipid degradation</keyword>
<dbReference type="InterPro" id="IPR036514">
    <property type="entry name" value="SGNH_hydro_sf"/>
</dbReference>
<reference evidence="5" key="1">
    <citation type="submission" date="2020-07" db="EMBL/GenBank/DDBJ databases">
        <title>Genome sequence and genetic diversity analysis of an under-domesticated orphan crop, white fonio (Digitaria exilis).</title>
        <authorList>
            <person name="Bennetzen J.L."/>
            <person name="Chen S."/>
            <person name="Ma X."/>
            <person name="Wang X."/>
            <person name="Yssel A.E.J."/>
            <person name="Chaluvadi S.R."/>
            <person name="Johnson M."/>
            <person name="Gangashetty P."/>
            <person name="Hamidou F."/>
            <person name="Sanogo M.D."/>
            <person name="Zwaenepoel A."/>
            <person name="Wallace J."/>
            <person name="Van De Peer Y."/>
            <person name="Van Deynze A."/>
        </authorList>
    </citation>
    <scope>NUCLEOTIDE SEQUENCE</scope>
    <source>
        <tissue evidence="5">Leaves</tissue>
    </source>
</reference>
<name>A0A835KNT8_9POAL</name>
<dbReference type="PANTHER" id="PTHR45648">
    <property type="entry name" value="GDSL LIPASE/ACYLHYDROLASE FAMILY PROTEIN (AFU_ORTHOLOGUE AFUA_4G14700)"/>
    <property type="match status" value="1"/>
</dbReference>
<evidence type="ECO:0000256" key="4">
    <source>
        <dbReference type="SAM" id="SignalP"/>
    </source>
</evidence>
<evidence type="ECO:0008006" key="7">
    <source>
        <dbReference type="Google" id="ProtNLM"/>
    </source>
</evidence>
<accession>A0A835KNT8</accession>
<dbReference type="AlphaFoldDB" id="A0A835KNT8"/>
<dbReference type="InterPro" id="IPR001087">
    <property type="entry name" value="GDSL"/>
</dbReference>
<feature type="signal peptide" evidence="4">
    <location>
        <begin position="1"/>
        <end position="22"/>
    </location>
</feature>
<sequence length="370" mass="39248">MAALPQLRVLLLLLAVAAACAAAATEAAVASGRSSSKVPALYVFGDSTADVGNNNYLQGSAVPRANFPHNGVDFPTSRPTGRFSNGYNGVDFLALNMGFKRSPPPFLAVANKTNKQVFRGLLGANFASAGSGILDTTVSHSLITKLTRNISARISQGAADTVLSRSVFLVSTGGNDLFAFFSLFSSKNSTPSDADKRQFVGNLVSLYQNHVKALYVLGARKFAVIDVPPIGCCPYPRSMHPLGACIDVLNELALGFNKGVKDAMHGLSLSFQGLKYSVGSSHAVVQSIMKHPQRLGFKDTTNACCGSGRFNGKSGCTPNATLCDDRHEYLFWDLLHPTHAASKIAAAAIYNGSLHFAAPVNFRQLVEDES</sequence>